<dbReference type="EMBL" id="JASMQC010000058">
    <property type="protein sequence ID" value="KAK1928703.1"/>
    <property type="molecule type" value="Genomic_DNA"/>
</dbReference>
<dbReference type="AlphaFoldDB" id="A0AAD9L9Z6"/>
<evidence type="ECO:0000256" key="1">
    <source>
        <dbReference type="SAM" id="MobiDB-lite"/>
    </source>
</evidence>
<comment type="caution">
    <text evidence="2">The sequence shown here is derived from an EMBL/GenBank/DDBJ whole genome shotgun (WGS) entry which is preliminary data.</text>
</comment>
<accession>A0AAD9L9Z6</accession>
<keyword evidence="3" id="KW-1185">Reference proteome</keyword>
<reference evidence="2" key="1">
    <citation type="submission" date="2023-08" db="EMBL/GenBank/DDBJ databases">
        <title>Reference Genome Resource for the Citrus Pathogen Phytophthora citrophthora.</title>
        <authorList>
            <person name="Moller H."/>
            <person name="Coetzee B."/>
            <person name="Rose L.J."/>
            <person name="Van Niekerk J.M."/>
        </authorList>
    </citation>
    <scope>NUCLEOTIDE SEQUENCE</scope>
    <source>
        <strain evidence="2">STE-U-9442</strain>
    </source>
</reference>
<gene>
    <name evidence="2" type="ORF">P3T76_015806</name>
</gene>
<feature type="region of interest" description="Disordered" evidence="1">
    <location>
        <begin position="34"/>
        <end position="56"/>
    </location>
</feature>
<protein>
    <submittedName>
        <fullName evidence="2">Uncharacterized protein</fullName>
    </submittedName>
</protein>
<proteinExistence type="predicted"/>
<evidence type="ECO:0000313" key="2">
    <source>
        <dbReference type="EMBL" id="KAK1928703.1"/>
    </source>
</evidence>
<sequence length="101" mass="11485">MFTKALGPQRFEKLREGLGVRDVKGVYMRLGVDNERQKDEDMEDRSHDGKGAGWLPSVKVAKCQESKTAVRRCEPSTEDRHVYMTEADEGWLGADRRDTVA</sequence>
<organism evidence="2 3">
    <name type="scientific">Phytophthora citrophthora</name>
    <dbReference type="NCBI Taxonomy" id="4793"/>
    <lineage>
        <taxon>Eukaryota</taxon>
        <taxon>Sar</taxon>
        <taxon>Stramenopiles</taxon>
        <taxon>Oomycota</taxon>
        <taxon>Peronosporomycetes</taxon>
        <taxon>Peronosporales</taxon>
        <taxon>Peronosporaceae</taxon>
        <taxon>Phytophthora</taxon>
    </lineage>
</organism>
<name>A0AAD9L9Z6_9STRA</name>
<dbReference type="Proteomes" id="UP001259832">
    <property type="component" value="Unassembled WGS sequence"/>
</dbReference>
<feature type="compositionally biased region" description="Basic and acidic residues" evidence="1">
    <location>
        <begin position="34"/>
        <end position="50"/>
    </location>
</feature>
<evidence type="ECO:0000313" key="3">
    <source>
        <dbReference type="Proteomes" id="UP001259832"/>
    </source>
</evidence>